<accession>A0A2K2DNY2</accession>
<gene>
    <name evidence="2" type="ORF">BRADI_1g42560v3</name>
</gene>
<dbReference type="Proteomes" id="UP000008810">
    <property type="component" value="Chromosome 1"/>
</dbReference>
<dbReference type="AlphaFoldDB" id="A0A2K2DNY2"/>
<protein>
    <submittedName>
        <fullName evidence="2 3">Uncharacterized protein</fullName>
    </submittedName>
</protein>
<evidence type="ECO:0000256" key="1">
    <source>
        <dbReference type="SAM" id="MobiDB-lite"/>
    </source>
</evidence>
<proteinExistence type="predicted"/>
<reference evidence="2" key="2">
    <citation type="submission" date="2017-06" db="EMBL/GenBank/DDBJ databases">
        <title>WGS assembly of Brachypodium distachyon.</title>
        <authorList>
            <consortium name="The International Brachypodium Initiative"/>
            <person name="Lucas S."/>
            <person name="Harmon-Smith M."/>
            <person name="Lail K."/>
            <person name="Tice H."/>
            <person name="Grimwood J."/>
            <person name="Bruce D."/>
            <person name="Barry K."/>
            <person name="Shu S."/>
            <person name="Lindquist E."/>
            <person name="Wang M."/>
            <person name="Pitluck S."/>
            <person name="Vogel J.P."/>
            <person name="Garvin D.F."/>
            <person name="Mockler T.C."/>
            <person name="Schmutz J."/>
            <person name="Rokhsar D."/>
            <person name="Bevan M.W."/>
        </authorList>
    </citation>
    <scope>NUCLEOTIDE SEQUENCE</scope>
    <source>
        <strain evidence="2">Bd21</strain>
    </source>
</reference>
<organism evidence="2">
    <name type="scientific">Brachypodium distachyon</name>
    <name type="common">Purple false brome</name>
    <name type="synonym">Trachynia distachya</name>
    <dbReference type="NCBI Taxonomy" id="15368"/>
    <lineage>
        <taxon>Eukaryota</taxon>
        <taxon>Viridiplantae</taxon>
        <taxon>Streptophyta</taxon>
        <taxon>Embryophyta</taxon>
        <taxon>Tracheophyta</taxon>
        <taxon>Spermatophyta</taxon>
        <taxon>Magnoliopsida</taxon>
        <taxon>Liliopsida</taxon>
        <taxon>Poales</taxon>
        <taxon>Poaceae</taxon>
        <taxon>BOP clade</taxon>
        <taxon>Pooideae</taxon>
        <taxon>Stipodae</taxon>
        <taxon>Brachypodieae</taxon>
        <taxon>Brachypodium</taxon>
    </lineage>
</organism>
<dbReference type="InParanoid" id="A0A2K2DNY2"/>
<reference evidence="3" key="3">
    <citation type="submission" date="2018-08" db="UniProtKB">
        <authorList>
            <consortium name="EnsemblPlants"/>
        </authorList>
    </citation>
    <scope>IDENTIFICATION</scope>
    <source>
        <strain evidence="3">cv. Bd21</strain>
    </source>
</reference>
<reference evidence="2 3" key="1">
    <citation type="journal article" date="2010" name="Nature">
        <title>Genome sequencing and analysis of the model grass Brachypodium distachyon.</title>
        <authorList>
            <consortium name="International Brachypodium Initiative"/>
        </authorList>
    </citation>
    <scope>NUCLEOTIDE SEQUENCE [LARGE SCALE GENOMIC DNA]</scope>
    <source>
        <strain evidence="2 3">Bd21</strain>
    </source>
</reference>
<name>A0A2K2DNY2_BRADI</name>
<evidence type="ECO:0000313" key="3">
    <source>
        <dbReference type="EnsemblPlants" id="PNT75987"/>
    </source>
</evidence>
<dbReference type="EMBL" id="CM000880">
    <property type="protein sequence ID" value="PNT75987.1"/>
    <property type="molecule type" value="Genomic_DNA"/>
</dbReference>
<dbReference type="Gramene" id="PNT75987">
    <property type="protein sequence ID" value="PNT75987"/>
    <property type="gene ID" value="BRADI_1g42560v3"/>
</dbReference>
<sequence length="70" mass="8001">MEYRILGVNFSMMQVPEQPTCPFQREGSNPRFLPEEGRRRGGARLTVVVVPERLGARLPGDEPTRETTMR</sequence>
<keyword evidence="4" id="KW-1185">Reference proteome</keyword>
<feature type="region of interest" description="Disordered" evidence="1">
    <location>
        <begin position="19"/>
        <end position="39"/>
    </location>
</feature>
<dbReference type="EnsemblPlants" id="PNT75987">
    <property type="protein sequence ID" value="PNT75987"/>
    <property type="gene ID" value="BRADI_1g42560v3"/>
</dbReference>
<evidence type="ECO:0000313" key="2">
    <source>
        <dbReference type="EMBL" id="PNT75987.1"/>
    </source>
</evidence>
<evidence type="ECO:0000313" key="4">
    <source>
        <dbReference type="Proteomes" id="UP000008810"/>
    </source>
</evidence>